<protein>
    <submittedName>
        <fullName evidence="11">Uncharacterized protein</fullName>
    </submittedName>
</protein>
<feature type="transmembrane region" description="Helical" evidence="10">
    <location>
        <begin position="34"/>
        <end position="54"/>
    </location>
</feature>
<keyword evidence="9" id="KW-0458">Lysosome</keyword>
<feature type="transmembrane region" description="Helical" evidence="10">
    <location>
        <begin position="104"/>
        <end position="125"/>
    </location>
</feature>
<dbReference type="AlphaFoldDB" id="A0AAD9NCY8"/>
<evidence type="ECO:0000313" key="11">
    <source>
        <dbReference type="EMBL" id="KAK2164003.1"/>
    </source>
</evidence>
<dbReference type="EMBL" id="JAODUO010001435">
    <property type="protein sequence ID" value="KAK2164003.1"/>
    <property type="molecule type" value="Genomic_DNA"/>
</dbReference>
<evidence type="ECO:0000313" key="12">
    <source>
        <dbReference type="Proteomes" id="UP001209878"/>
    </source>
</evidence>
<evidence type="ECO:0000256" key="4">
    <source>
        <dbReference type="ARBA" id="ARBA00022448"/>
    </source>
</evidence>
<dbReference type="GO" id="GO:0020037">
    <property type="term" value="F:heme binding"/>
    <property type="evidence" value="ECO:0007669"/>
    <property type="project" value="TreeGrafter"/>
</dbReference>
<dbReference type="Proteomes" id="UP001209878">
    <property type="component" value="Unassembled WGS sequence"/>
</dbReference>
<dbReference type="GO" id="GO:0015232">
    <property type="term" value="F:heme transmembrane transporter activity"/>
    <property type="evidence" value="ECO:0007669"/>
    <property type="project" value="InterPro"/>
</dbReference>
<dbReference type="Pfam" id="PF16954">
    <property type="entry name" value="HRG"/>
    <property type="match status" value="1"/>
</dbReference>
<evidence type="ECO:0000256" key="9">
    <source>
        <dbReference type="ARBA" id="ARBA00023228"/>
    </source>
</evidence>
<keyword evidence="12" id="KW-1185">Reference proteome</keyword>
<evidence type="ECO:0000256" key="1">
    <source>
        <dbReference type="ARBA" id="ARBA00004155"/>
    </source>
</evidence>
<keyword evidence="8 10" id="KW-0472">Membrane</keyword>
<proteinExistence type="inferred from homology"/>
<name>A0AAD9NCY8_RIDPI</name>
<keyword evidence="7 10" id="KW-1133">Transmembrane helix</keyword>
<evidence type="ECO:0000256" key="6">
    <source>
        <dbReference type="ARBA" id="ARBA00022753"/>
    </source>
</evidence>
<reference evidence="11" key="1">
    <citation type="journal article" date="2023" name="Mol. Biol. Evol.">
        <title>Third-Generation Sequencing Reveals the Adaptive Role of the Epigenome in Three Deep-Sea Polychaetes.</title>
        <authorList>
            <person name="Perez M."/>
            <person name="Aroh O."/>
            <person name="Sun Y."/>
            <person name="Lan Y."/>
            <person name="Juniper S.K."/>
            <person name="Young C.R."/>
            <person name="Angers B."/>
            <person name="Qian P.Y."/>
        </authorList>
    </citation>
    <scope>NUCLEOTIDE SEQUENCE</scope>
    <source>
        <strain evidence="11">R07B-5</strain>
    </source>
</reference>
<evidence type="ECO:0000256" key="3">
    <source>
        <dbReference type="ARBA" id="ARBA00006203"/>
    </source>
</evidence>
<keyword evidence="6" id="KW-0967">Endosome</keyword>
<evidence type="ECO:0000256" key="10">
    <source>
        <dbReference type="SAM" id="Phobius"/>
    </source>
</evidence>
<keyword evidence="4" id="KW-0813">Transport</keyword>
<feature type="transmembrane region" description="Helical" evidence="10">
    <location>
        <begin position="7"/>
        <end position="28"/>
    </location>
</feature>
<gene>
    <name evidence="11" type="ORF">NP493_1437g00033</name>
</gene>
<evidence type="ECO:0000256" key="2">
    <source>
        <dbReference type="ARBA" id="ARBA00004337"/>
    </source>
</evidence>
<feature type="transmembrane region" description="Helical" evidence="10">
    <location>
        <begin position="66"/>
        <end position="92"/>
    </location>
</feature>
<comment type="subcellular location">
    <subcellularLocation>
        <location evidence="2">Endosome membrane</location>
        <topology evidence="2">Multi-pass membrane protein</topology>
    </subcellularLocation>
    <subcellularLocation>
        <location evidence="1">Lysosome membrane</location>
        <topology evidence="1">Multi-pass membrane protein</topology>
    </subcellularLocation>
</comment>
<organism evidence="11 12">
    <name type="scientific">Ridgeia piscesae</name>
    <name type="common">Tubeworm</name>
    <dbReference type="NCBI Taxonomy" id="27915"/>
    <lineage>
        <taxon>Eukaryota</taxon>
        <taxon>Metazoa</taxon>
        <taxon>Spiralia</taxon>
        <taxon>Lophotrochozoa</taxon>
        <taxon>Annelida</taxon>
        <taxon>Polychaeta</taxon>
        <taxon>Sedentaria</taxon>
        <taxon>Canalipalpata</taxon>
        <taxon>Sabellida</taxon>
        <taxon>Siboglinidae</taxon>
        <taxon>Ridgeia</taxon>
    </lineage>
</organism>
<dbReference type="InterPro" id="IPR026218">
    <property type="entry name" value="HRG"/>
</dbReference>
<dbReference type="PANTHER" id="PTHR31525">
    <property type="entry name" value="HEME TRANSPORTER HRG1"/>
    <property type="match status" value="1"/>
</dbReference>
<evidence type="ECO:0000256" key="8">
    <source>
        <dbReference type="ARBA" id="ARBA00023136"/>
    </source>
</evidence>
<comment type="caution">
    <text evidence="11">The sequence shown here is derived from an EMBL/GenBank/DDBJ whole genome shotgun (WGS) entry which is preliminary data.</text>
</comment>
<sequence length="148" mass="16557">MGAKCEIAFSIVGMLVGISVFFCFGIVFSNWDCAAWGLVSGVLATITLYLHICFLQDRCKSTATQLGGLMLTGCVFQLAGVCGFVAYLVLAISEHQGLVIRGRGFYLACVWCFMTWKWAFLQFYFARRYKRCFEKETGTSSDVPYVKI</sequence>
<dbReference type="PRINTS" id="PR02095">
    <property type="entry name" value="TRNSPORTRHRG"/>
</dbReference>
<keyword evidence="5 10" id="KW-0812">Transmembrane</keyword>
<evidence type="ECO:0000256" key="5">
    <source>
        <dbReference type="ARBA" id="ARBA00022692"/>
    </source>
</evidence>
<dbReference type="GO" id="GO:0005765">
    <property type="term" value="C:lysosomal membrane"/>
    <property type="evidence" value="ECO:0007669"/>
    <property type="project" value="UniProtKB-SubCell"/>
</dbReference>
<evidence type="ECO:0000256" key="7">
    <source>
        <dbReference type="ARBA" id="ARBA00022989"/>
    </source>
</evidence>
<dbReference type="GO" id="GO:0005886">
    <property type="term" value="C:plasma membrane"/>
    <property type="evidence" value="ECO:0007669"/>
    <property type="project" value="TreeGrafter"/>
</dbReference>
<accession>A0AAD9NCY8</accession>
<dbReference type="PANTHER" id="PTHR31525:SF1">
    <property type="entry name" value="HEME TRANSPORTER HRG1"/>
    <property type="match status" value="1"/>
</dbReference>
<comment type="similarity">
    <text evidence="3">Belongs to the HRG family.</text>
</comment>
<dbReference type="GO" id="GO:0010008">
    <property type="term" value="C:endosome membrane"/>
    <property type="evidence" value="ECO:0007669"/>
    <property type="project" value="UniProtKB-SubCell"/>
</dbReference>